<comment type="caution">
    <text evidence="11">The sequence shown here is derived from an EMBL/GenBank/DDBJ whole genome shotgun (WGS) entry which is preliminary data.</text>
</comment>
<dbReference type="Pfam" id="PF13639">
    <property type="entry name" value="zf-RING_2"/>
    <property type="match status" value="1"/>
</dbReference>
<comment type="catalytic activity">
    <reaction evidence="1">
        <text>S-ubiquitinyl-[E2 ubiquitin-conjugating enzyme]-L-cysteine + [acceptor protein]-L-lysine = [E2 ubiquitin-conjugating enzyme]-L-cysteine + N(6)-ubiquitinyl-[acceptor protein]-L-lysine.</text>
        <dbReference type="EC" id="2.3.2.27"/>
    </reaction>
</comment>
<dbReference type="Gene3D" id="3.30.40.10">
    <property type="entry name" value="Zinc/RING finger domain, C3HC4 (zinc finger)"/>
    <property type="match status" value="1"/>
</dbReference>
<dbReference type="AlphaFoldDB" id="A0AAV8SSR8"/>
<keyword evidence="3" id="KW-0808">Transferase</keyword>
<dbReference type="GO" id="GO:0005634">
    <property type="term" value="C:nucleus"/>
    <property type="evidence" value="ECO:0007669"/>
    <property type="project" value="TreeGrafter"/>
</dbReference>
<proteinExistence type="predicted"/>
<dbReference type="FunFam" id="3.30.40.10:FF:000615">
    <property type="entry name" value="E3 ubiquitin ligase BIG BROTHER"/>
    <property type="match status" value="1"/>
</dbReference>
<evidence type="ECO:0000259" key="10">
    <source>
        <dbReference type="PROSITE" id="PS50089"/>
    </source>
</evidence>
<dbReference type="EC" id="2.3.2.27" evidence="2"/>
<sequence length="548" mass="60726">MGQRNMICSNQMMDIEMNQRSRGYLRPEPCIFLGGLPNLPQPDIQTIITTTGNTTNLSSHNRPECYDGAMFYGVPQYQGVQHHSHHHPPNPDLGVASGPNFYVPYMAQPSGIPQNHRSCDQLSSSSSYGVIGVPADHHIDNVRGAYKRKNADCNLGNFQYCNAFLSSGTSVSPVNARHPDGIALVDAASFTLPQYGGNGSPSVREVEAHRSTRNRLGASGLTPLLAQNQNHLMHRNYVGQRFHPAGSIWLDQQFSNNSNDAAASAWTQSLSLPFIHGNNVMGGSLETRGTGPQRYHESTSNRSNPSFLRPSAVNIQRHGYGYFSHPTQAVRGHNINIHPQVPAASYSVPTSYASQAQSTVNTSQDASDTGFRHVGSVQQSGLRIYRSHHEGVLSDTPQSHLYFPSMRIMPTNGVALLDLPEYYEVENYDDHREMRLDIEDMSYEELLALGEQIGNVNTGLSEEAIRSQLKTRIHVSSSVLINLEEPASLDQEQDYCIICQEEYKSEEKIGTLYCGHEYHADCLKKWLLVKNVCPVCKSEALTVERKDA</sequence>
<feature type="region of interest" description="Disordered" evidence="9">
    <location>
        <begin position="283"/>
        <end position="307"/>
    </location>
</feature>
<dbReference type="EMBL" id="JAIWQS010000009">
    <property type="protein sequence ID" value="KAJ8755041.1"/>
    <property type="molecule type" value="Genomic_DNA"/>
</dbReference>
<evidence type="ECO:0000256" key="9">
    <source>
        <dbReference type="SAM" id="MobiDB-lite"/>
    </source>
</evidence>
<dbReference type="GO" id="GO:0061630">
    <property type="term" value="F:ubiquitin protein ligase activity"/>
    <property type="evidence" value="ECO:0007669"/>
    <property type="project" value="UniProtKB-EC"/>
</dbReference>
<evidence type="ECO:0000313" key="12">
    <source>
        <dbReference type="Proteomes" id="UP001159364"/>
    </source>
</evidence>
<keyword evidence="5 8" id="KW-0863">Zinc-finger</keyword>
<name>A0AAV8SSR8_9ROSI</name>
<dbReference type="SUPFAM" id="SSF57850">
    <property type="entry name" value="RING/U-box"/>
    <property type="match status" value="1"/>
</dbReference>
<gene>
    <name evidence="11" type="ORF">K2173_016508</name>
</gene>
<evidence type="ECO:0000256" key="3">
    <source>
        <dbReference type="ARBA" id="ARBA00022679"/>
    </source>
</evidence>
<protein>
    <recommendedName>
        <fullName evidence="2">RING-type E3 ubiquitin transferase</fullName>
        <ecNumber evidence="2">2.3.2.27</ecNumber>
    </recommendedName>
</protein>
<evidence type="ECO:0000256" key="8">
    <source>
        <dbReference type="PROSITE-ProRule" id="PRU00175"/>
    </source>
</evidence>
<keyword evidence="12" id="KW-1185">Reference proteome</keyword>
<keyword evidence="6" id="KW-0833">Ubl conjugation pathway</keyword>
<evidence type="ECO:0000256" key="5">
    <source>
        <dbReference type="ARBA" id="ARBA00022771"/>
    </source>
</evidence>
<evidence type="ECO:0000313" key="11">
    <source>
        <dbReference type="EMBL" id="KAJ8755041.1"/>
    </source>
</evidence>
<dbReference type="SMART" id="SM00184">
    <property type="entry name" value="RING"/>
    <property type="match status" value="1"/>
</dbReference>
<dbReference type="InterPro" id="IPR013083">
    <property type="entry name" value="Znf_RING/FYVE/PHD"/>
</dbReference>
<evidence type="ECO:0000256" key="7">
    <source>
        <dbReference type="ARBA" id="ARBA00022833"/>
    </source>
</evidence>
<keyword evidence="7" id="KW-0862">Zinc</keyword>
<dbReference type="InterPro" id="IPR045191">
    <property type="entry name" value="MBR1/2-like"/>
</dbReference>
<accession>A0AAV8SSR8</accession>
<dbReference type="PANTHER" id="PTHR22937:SF222">
    <property type="entry name" value="RING-TYPE E3 UBIQUITIN TRANSFERASE"/>
    <property type="match status" value="1"/>
</dbReference>
<dbReference type="PROSITE" id="PS50089">
    <property type="entry name" value="ZF_RING_2"/>
    <property type="match status" value="1"/>
</dbReference>
<dbReference type="InterPro" id="IPR001841">
    <property type="entry name" value="Znf_RING"/>
</dbReference>
<dbReference type="GO" id="GO:0008270">
    <property type="term" value="F:zinc ion binding"/>
    <property type="evidence" value="ECO:0007669"/>
    <property type="project" value="UniProtKB-KW"/>
</dbReference>
<evidence type="ECO:0000256" key="6">
    <source>
        <dbReference type="ARBA" id="ARBA00022786"/>
    </source>
</evidence>
<keyword evidence="4" id="KW-0479">Metal-binding</keyword>
<reference evidence="11 12" key="1">
    <citation type="submission" date="2021-09" db="EMBL/GenBank/DDBJ databases">
        <title>Genomic insights and catalytic innovation underlie evolution of tropane alkaloids biosynthesis.</title>
        <authorList>
            <person name="Wang Y.-J."/>
            <person name="Tian T."/>
            <person name="Huang J.-P."/>
            <person name="Huang S.-X."/>
        </authorList>
    </citation>
    <scope>NUCLEOTIDE SEQUENCE [LARGE SCALE GENOMIC DNA]</scope>
    <source>
        <strain evidence="11">KIB-2018</strain>
        <tissue evidence="11">Leaf</tissue>
    </source>
</reference>
<dbReference type="PANTHER" id="PTHR22937">
    <property type="entry name" value="E3 UBIQUITIN-PROTEIN LIGASE RNF165"/>
    <property type="match status" value="1"/>
</dbReference>
<evidence type="ECO:0000256" key="1">
    <source>
        <dbReference type="ARBA" id="ARBA00000900"/>
    </source>
</evidence>
<evidence type="ECO:0000256" key="4">
    <source>
        <dbReference type="ARBA" id="ARBA00022723"/>
    </source>
</evidence>
<organism evidence="11 12">
    <name type="scientific">Erythroxylum novogranatense</name>
    <dbReference type="NCBI Taxonomy" id="1862640"/>
    <lineage>
        <taxon>Eukaryota</taxon>
        <taxon>Viridiplantae</taxon>
        <taxon>Streptophyta</taxon>
        <taxon>Embryophyta</taxon>
        <taxon>Tracheophyta</taxon>
        <taxon>Spermatophyta</taxon>
        <taxon>Magnoliopsida</taxon>
        <taxon>eudicotyledons</taxon>
        <taxon>Gunneridae</taxon>
        <taxon>Pentapetalae</taxon>
        <taxon>rosids</taxon>
        <taxon>fabids</taxon>
        <taxon>Malpighiales</taxon>
        <taxon>Erythroxylaceae</taxon>
        <taxon>Erythroxylum</taxon>
    </lineage>
</organism>
<feature type="domain" description="RING-type" evidence="10">
    <location>
        <begin position="496"/>
        <end position="537"/>
    </location>
</feature>
<evidence type="ECO:0000256" key="2">
    <source>
        <dbReference type="ARBA" id="ARBA00012483"/>
    </source>
</evidence>
<dbReference type="Proteomes" id="UP001159364">
    <property type="component" value="Linkage Group LG09"/>
</dbReference>